<protein>
    <submittedName>
        <fullName evidence="2">Uncharacterized protein</fullName>
    </submittedName>
</protein>
<keyword evidence="3" id="KW-1185">Reference proteome</keyword>
<dbReference type="AlphaFoldDB" id="H6RMZ9"/>
<feature type="signal peptide" evidence="1">
    <location>
        <begin position="1"/>
        <end position="31"/>
    </location>
</feature>
<name>H6RMZ9_BLASD</name>
<dbReference type="OrthoDB" id="9796461at2"/>
<proteinExistence type="predicted"/>
<keyword evidence="1" id="KW-0732">Signal</keyword>
<dbReference type="HOGENOM" id="CLU_1700819_0_0_11"/>
<dbReference type="Proteomes" id="UP000007517">
    <property type="component" value="Chromosome"/>
</dbReference>
<reference evidence="3" key="2">
    <citation type="submission" date="2012-02" db="EMBL/GenBank/DDBJ databases">
        <title>Complete genome sequence of Blastococcus saxobsidens strain DD2.</title>
        <authorList>
            <person name="Genoscope."/>
        </authorList>
    </citation>
    <scope>NUCLEOTIDE SEQUENCE [LARGE SCALE GENOMIC DNA]</scope>
    <source>
        <strain evidence="3">DD2</strain>
    </source>
</reference>
<dbReference type="RefSeq" id="WP_014374268.1">
    <property type="nucleotide sequence ID" value="NC_016943.1"/>
</dbReference>
<reference evidence="2 3" key="1">
    <citation type="journal article" date="2012" name="J. Bacteriol.">
        <title>Genome Sequence of Blastococcus saxobsidens DD2, a Stone-Inhabiting Bacterium.</title>
        <authorList>
            <person name="Chouaia B."/>
            <person name="Crotti E."/>
            <person name="Brusetti L."/>
            <person name="Daffonchio D."/>
            <person name="Essoussi I."/>
            <person name="Nouioui I."/>
            <person name="Sbissi I."/>
            <person name="Ghodhbane-Gtari F."/>
            <person name="Gtari M."/>
            <person name="Vacherie B."/>
            <person name="Barbe V."/>
            <person name="Medigue C."/>
            <person name="Gury J."/>
            <person name="Pujic P."/>
            <person name="Normand P."/>
        </authorList>
    </citation>
    <scope>NUCLEOTIDE SEQUENCE [LARGE SCALE GENOMIC DNA]</scope>
    <source>
        <strain evidence="2 3">DD2</strain>
    </source>
</reference>
<sequence>MRFRLGVLIALWMTQGAVGTGSAFPSPLALAAAAVSVPGYPDLVGIPFIPFPLGDRDGRPGRPRGPPVGVLHPLLVHLGEWSFVFYLTHQQVIRTVGYVLVPTTAVTGKGAPLLAVAGSIAGACLPALLGRRAATGELGCAVAPCQSAPLRGRR</sequence>
<feature type="chain" id="PRO_5038849593" evidence="1">
    <location>
        <begin position="32"/>
        <end position="154"/>
    </location>
</feature>
<evidence type="ECO:0000256" key="1">
    <source>
        <dbReference type="SAM" id="SignalP"/>
    </source>
</evidence>
<evidence type="ECO:0000313" key="3">
    <source>
        <dbReference type="Proteomes" id="UP000007517"/>
    </source>
</evidence>
<accession>H6RMZ9</accession>
<gene>
    <name evidence="2" type="ordered locus">BLASA_0376</name>
</gene>
<dbReference type="KEGG" id="bsd:BLASA_0376"/>
<evidence type="ECO:0000313" key="2">
    <source>
        <dbReference type="EMBL" id="CCG01352.1"/>
    </source>
</evidence>
<organism evidence="2 3">
    <name type="scientific">Blastococcus saxobsidens (strain DD2)</name>
    <dbReference type="NCBI Taxonomy" id="1146883"/>
    <lineage>
        <taxon>Bacteria</taxon>
        <taxon>Bacillati</taxon>
        <taxon>Actinomycetota</taxon>
        <taxon>Actinomycetes</taxon>
        <taxon>Geodermatophilales</taxon>
        <taxon>Geodermatophilaceae</taxon>
        <taxon>Blastococcus</taxon>
    </lineage>
</organism>
<dbReference type="EMBL" id="FO117623">
    <property type="protein sequence ID" value="CCG01352.1"/>
    <property type="molecule type" value="Genomic_DNA"/>
</dbReference>